<dbReference type="AlphaFoldDB" id="A0A8H6RR06"/>
<evidence type="ECO:0000313" key="2">
    <source>
        <dbReference type="EMBL" id="KAF7195338.1"/>
    </source>
</evidence>
<proteinExistence type="predicted"/>
<comment type="caution">
    <text evidence="2">The sequence shown here is derived from an EMBL/GenBank/DDBJ whole genome shotgun (WGS) entry which is preliminary data.</text>
</comment>
<feature type="region of interest" description="Disordered" evidence="1">
    <location>
        <begin position="542"/>
        <end position="576"/>
    </location>
</feature>
<organism evidence="2 3">
    <name type="scientific">Pseudocercospora fuligena</name>
    <dbReference type="NCBI Taxonomy" id="685502"/>
    <lineage>
        <taxon>Eukaryota</taxon>
        <taxon>Fungi</taxon>
        <taxon>Dikarya</taxon>
        <taxon>Ascomycota</taxon>
        <taxon>Pezizomycotina</taxon>
        <taxon>Dothideomycetes</taxon>
        <taxon>Dothideomycetidae</taxon>
        <taxon>Mycosphaerellales</taxon>
        <taxon>Mycosphaerellaceae</taxon>
        <taxon>Pseudocercospora</taxon>
    </lineage>
</organism>
<accession>A0A8H6RR06</accession>
<keyword evidence="3" id="KW-1185">Reference proteome</keyword>
<name>A0A8H6RR06_9PEZI</name>
<feature type="compositionally biased region" description="Low complexity" evidence="1">
    <location>
        <begin position="465"/>
        <end position="478"/>
    </location>
</feature>
<evidence type="ECO:0000256" key="1">
    <source>
        <dbReference type="SAM" id="MobiDB-lite"/>
    </source>
</evidence>
<feature type="region of interest" description="Disordered" evidence="1">
    <location>
        <begin position="382"/>
        <end position="509"/>
    </location>
</feature>
<dbReference type="EMBL" id="JABCIY010000040">
    <property type="protein sequence ID" value="KAF7195338.1"/>
    <property type="molecule type" value="Genomic_DNA"/>
</dbReference>
<evidence type="ECO:0000313" key="3">
    <source>
        <dbReference type="Proteomes" id="UP000660729"/>
    </source>
</evidence>
<protein>
    <submittedName>
        <fullName evidence="2">Uncharacterized protein</fullName>
    </submittedName>
</protein>
<gene>
    <name evidence="2" type="ORF">HII31_03230</name>
</gene>
<sequence>MPTLEQCLVEAVERLPKLQHIVIAANPAAVESDTSGHYSGDILNADSQWIVSLKGPNEDSALLHRTGARASPADILFNYALWADDSRFFWGLAPLFEAMAYHADRQPEVPLNFTLQGRVPVGTGELLEFDTSQSATFNKAMGHIKNFYVRATLDHQGIYDEPGVVNSEAYEKMLLKLQDNVQGLGILTNRSRAQQADVLSVLLRHPTLRFQRLQGVQFLASVAIFDPAVEWVLQQWVPLLHTGQQLFQFLCRHRTTLKCLALDCVSGVHKINPQGGLEIGTLQGLVRALRMPKRFGRLQWLRIAEIVNFGDLPGDIGLPRAQVLDRQAADEASSGLRKLARELHAMREGYVCSTASDGTIALQEYNGSSAGTATATHVKDGVSAAAQPGEKDNVDTEATQSGDLNTAEPDSTAMETVSLQDSDNDNGTGDNAENATATVVPETASVIESNPDIPEKEQLSQPDNADTAAAQAAAPEQAGTDDGAEEEVIPRDSENDNGPDGNAKAATPLVVPQTAAAIDGSPGAFEKEPLRQQDNIDIAAVQASAPERAEADATAGEEVSTRDSSNDSGTGEDDNHQHLIFAYEFRLEAVKSNGK</sequence>
<reference evidence="2" key="1">
    <citation type="submission" date="2020-04" db="EMBL/GenBank/DDBJ databases">
        <title>Draft genome resource of the tomato pathogen Pseudocercospora fuligena.</title>
        <authorList>
            <person name="Zaccaron A."/>
        </authorList>
    </citation>
    <scope>NUCLEOTIDE SEQUENCE</scope>
    <source>
        <strain evidence="2">PF001</strain>
    </source>
</reference>
<feature type="compositionally biased region" description="Polar residues" evidence="1">
    <location>
        <begin position="413"/>
        <end position="437"/>
    </location>
</feature>
<dbReference type="Proteomes" id="UP000660729">
    <property type="component" value="Unassembled WGS sequence"/>
</dbReference>
<dbReference type="OrthoDB" id="3649921at2759"/>